<accession>A0ACA9MYD1</accession>
<gene>
    <name evidence="1" type="ORF">SPELUC_LOCUS7901</name>
</gene>
<evidence type="ECO:0000313" key="2">
    <source>
        <dbReference type="Proteomes" id="UP000789366"/>
    </source>
</evidence>
<proteinExistence type="predicted"/>
<feature type="non-terminal residue" evidence="1">
    <location>
        <position position="230"/>
    </location>
</feature>
<keyword evidence="2" id="KW-1185">Reference proteome</keyword>
<reference evidence="1" key="1">
    <citation type="submission" date="2021-06" db="EMBL/GenBank/DDBJ databases">
        <authorList>
            <person name="Kallberg Y."/>
            <person name="Tangrot J."/>
            <person name="Rosling A."/>
        </authorList>
    </citation>
    <scope>NUCLEOTIDE SEQUENCE</scope>
    <source>
        <strain evidence="1">28 12/20/2015</strain>
    </source>
</reference>
<dbReference type="EMBL" id="CAJVPW010011092">
    <property type="protein sequence ID" value="CAG8622095.1"/>
    <property type="molecule type" value="Genomic_DNA"/>
</dbReference>
<evidence type="ECO:0000313" key="1">
    <source>
        <dbReference type="EMBL" id="CAG8622095.1"/>
    </source>
</evidence>
<protein>
    <submittedName>
        <fullName evidence="1">5420_t:CDS:1</fullName>
    </submittedName>
</protein>
<dbReference type="Proteomes" id="UP000789366">
    <property type="component" value="Unassembled WGS sequence"/>
</dbReference>
<name>A0ACA9MYD1_9GLOM</name>
<organism evidence="1 2">
    <name type="scientific">Cetraspora pellucida</name>
    <dbReference type="NCBI Taxonomy" id="1433469"/>
    <lineage>
        <taxon>Eukaryota</taxon>
        <taxon>Fungi</taxon>
        <taxon>Fungi incertae sedis</taxon>
        <taxon>Mucoromycota</taxon>
        <taxon>Glomeromycotina</taxon>
        <taxon>Glomeromycetes</taxon>
        <taxon>Diversisporales</taxon>
        <taxon>Gigasporaceae</taxon>
        <taxon>Cetraspora</taxon>
    </lineage>
</organism>
<sequence length="230" mass="26337">MNNQYCTVHKSVPYEIVFGQPSNCDRNLANLIESNYFYLLTDESSSSSDSSTLVSETDSQSTIESELNNDVESSEINLFYFEEIQQDNSNINSNTDKKINSNANYINDDVNNKINSDTDKANSNVSINFNSDIDEERYSNMDKDEAKNGQLIFTLQDHSKKPNHDSYQVAFQFRMLENWYSASELELLETSNYPLLDVVLLNNMISLRQVGIKQRLSQTSKKQNIKGLEE</sequence>
<comment type="caution">
    <text evidence="1">The sequence shown here is derived from an EMBL/GenBank/DDBJ whole genome shotgun (WGS) entry which is preliminary data.</text>
</comment>